<feature type="region of interest" description="Disordered" evidence="2">
    <location>
        <begin position="292"/>
        <end position="386"/>
    </location>
</feature>
<gene>
    <name evidence="3" type="ORF">SO694_00057162</name>
</gene>
<dbReference type="EMBL" id="JBBJCI010000210">
    <property type="protein sequence ID" value="KAK7240567.1"/>
    <property type="molecule type" value="Genomic_DNA"/>
</dbReference>
<feature type="compositionally biased region" description="Basic residues" evidence="2">
    <location>
        <begin position="326"/>
        <end position="339"/>
    </location>
</feature>
<feature type="compositionally biased region" description="Basic and acidic residues" evidence="2">
    <location>
        <begin position="101"/>
        <end position="133"/>
    </location>
</feature>
<feature type="compositionally biased region" description="Low complexity" evidence="2">
    <location>
        <begin position="246"/>
        <end position="266"/>
    </location>
</feature>
<feature type="region of interest" description="Disordered" evidence="2">
    <location>
        <begin position="215"/>
        <end position="266"/>
    </location>
</feature>
<keyword evidence="1" id="KW-0175">Coiled coil</keyword>
<feature type="compositionally biased region" description="Basic residues" evidence="2">
    <location>
        <begin position="234"/>
        <end position="245"/>
    </location>
</feature>
<accession>A0ABR1FX26</accession>
<name>A0ABR1FX26_AURAN</name>
<feature type="region of interest" description="Disordered" evidence="2">
    <location>
        <begin position="1883"/>
        <end position="1906"/>
    </location>
</feature>
<organism evidence="3 4">
    <name type="scientific">Aureococcus anophagefferens</name>
    <name type="common">Harmful bloom alga</name>
    <dbReference type="NCBI Taxonomy" id="44056"/>
    <lineage>
        <taxon>Eukaryota</taxon>
        <taxon>Sar</taxon>
        <taxon>Stramenopiles</taxon>
        <taxon>Ochrophyta</taxon>
        <taxon>Pelagophyceae</taxon>
        <taxon>Pelagomonadales</taxon>
        <taxon>Pelagomonadaceae</taxon>
        <taxon>Aureococcus</taxon>
    </lineage>
</organism>
<proteinExistence type="predicted"/>
<evidence type="ECO:0000256" key="2">
    <source>
        <dbReference type="SAM" id="MobiDB-lite"/>
    </source>
</evidence>
<evidence type="ECO:0000313" key="4">
    <source>
        <dbReference type="Proteomes" id="UP001363151"/>
    </source>
</evidence>
<feature type="compositionally biased region" description="Low complexity" evidence="2">
    <location>
        <begin position="215"/>
        <end position="231"/>
    </location>
</feature>
<feature type="compositionally biased region" description="Basic and acidic residues" evidence="2">
    <location>
        <begin position="1487"/>
        <end position="1502"/>
    </location>
</feature>
<feature type="compositionally biased region" description="Acidic residues" evidence="2">
    <location>
        <begin position="1569"/>
        <end position="1578"/>
    </location>
</feature>
<keyword evidence="4" id="KW-1185">Reference proteome</keyword>
<comment type="caution">
    <text evidence="3">The sequence shown here is derived from an EMBL/GenBank/DDBJ whole genome shotgun (WGS) entry which is preliminary data.</text>
</comment>
<reference evidence="3 4" key="1">
    <citation type="submission" date="2024-03" db="EMBL/GenBank/DDBJ databases">
        <title>Aureococcus anophagefferens CCMP1851 and Kratosvirus quantuckense: Draft genome of a second virus-susceptible host strain in the model system.</title>
        <authorList>
            <person name="Chase E."/>
            <person name="Truchon A.R."/>
            <person name="Schepens W."/>
            <person name="Wilhelm S.W."/>
        </authorList>
    </citation>
    <scope>NUCLEOTIDE SEQUENCE [LARGE SCALE GENOMIC DNA]</scope>
    <source>
        <strain evidence="3 4">CCMP1851</strain>
    </source>
</reference>
<feature type="region of interest" description="Disordered" evidence="2">
    <location>
        <begin position="1070"/>
        <end position="1109"/>
    </location>
</feature>
<dbReference type="Proteomes" id="UP001363151">
    <property type="component" value="Unassembled WGS sequence"/>
</dbReference>
<evidence type="ECO:0000313" key="3">
    <source>
        <dbReference type="EMBL" id="KAK7240567.1"/>
    </source>
</evidence>
<feature type="compositionally biased region" description="Basic residues" evidence="2">
    <location>
        <begin position="1894"/>
        <end position="1906"/>
    </location>
</feature>
<feature type="region of interest" description="Disordered" evidence="2">
    <location>
        <begin position="1487"/>
        <end position="1511"/>
    </location>
</feature>
<feature type="coiled-coil region" evidence="1">
    <location>
        <begin position="1428"/>
        <end position="1462"/>
    </location>
</feature>
<sequence length="1991" mass="212255">MAKDDGRCVGDGVAALAAEADARKTLDGQRTTPLDGAMLGLALVPDAARPAAAFAAPGAARGGGGRGDDDEDAAFRGAARAGRAGRRRATLSRVAPPGDASPERCCDLDAVDVRRDARRGDARAEAAVDELRPRARSARCPGRTPRARPGAVWPGCDPDDLAPAEDVDAEEDEDEEEDGGPPDTTLPWEWVPDSAAAVGRALELLTALGDGGGAAAFAASSRARRGAAAPALRDHRRRRRARRAPAARAAGRLDRGAAAARGRGGAALALAATPPATKSAAPGALDLFEASPAKGAKTPVPKLRFSDEPATPAPKRDDGAAAARPTARRVPRALRRRARGAAATRELDPVRGRRRRAAAPRGAPRRRGREPVLEPAGGRRLRPDGPALRRPLARRARAAAHRAPRACASGCADGAAALARAFLKHDPAYAARLPSLPDALGQSPLGACACATAAAATRERARCVAALLALGADPDARDVRVRRARGPWRASWPPASARARGVGAPPLHEVRRRARAPRDARELLAGGADATLPFLKRAERRGDDVSARDWALGSGDTAAAWRRASPRSSAGASPPFAITPAPPRARAALESPATAAGRAHPGLAARATDTRGRPARCGDEHVVICCRVDGAKGEDWTPPAKLDYRGRADAKLSFARAGAYVLRAKVLGPRGLALLKQGGRWAREAVAVSDPVAISVAAGPPETAKVRLRDDQRTMLAGAPLPTPAVDVLDAFGNVCEDFIGKATLSARRVAAAKPPNLVTARAPPPRKAGPQELTLSLRKGRVAVEDAKACARKLAEDASFLSGAAGDYRWFAEVAPATPGQAALRASSDAFKVKCSYAAEYAVFTEGPVVAGRGGRLGVAPVDRAGNVVEAHAPARVHVEVWATSVALPPDAHPRAVEMGETRANGVLELARVTAARAKVDKLGERLLADLKRERDKGALSSPRKEALLVWETVFDAARGATFADAPASVFERAGSYVAKVHANLSKASGASPRLSAKAGPHRATRELTIAVTAGPPAALDVALPKGLFECDERVRARVRVVDKLGNLCSGTHYTAFVTLELYEVREDPAKRETVTEDDADEAEHDTTQVDAPATDAPLPEAASGAAVSKEEAKKSAALAEVAAAAVNAAKKREKPPAKFLLGTKRQFPAVAAAKGPLGKEAAKHKGLDTVDGVADFAGVDARCAGAGAYCVVARGKVWLAGGKASVDVCGASPLFDVVNGPPAKISFAPDASKAVFPPPDDRLLVAEELWTSVLPTFKVTDAAGHVVRASDAAPFTIYLTIMRCASENVDGDATERVRHAAAIAKLQEEQRLTRTWCPMLLGITAKTFKASPEGLAAFDASEELAAPLPGRYRLKASLMTRSGDMGEWTHVARCFSRPFDVVPPLDWLDDDQRPADPAAPRTMPKENPWLANACWFHATEEEVAHITETLAKIEKTEQEIAELTERKRAAEEKTARNLDRWAAEKAAATAAGRALVDQWLERTGGKKKEYAPKPSEDRPGFKSYDPPHAGLRVDQEKQRCLALARYKFILKKDLEEVKADLKKQKALAQERKKKLPFSKPPAKTKDDDEADDFDPEEPVKHMDDLACGLIPRDVIEKLVDDPNLPGRPAAAYGACDKREALDAVTAALRRGRAPPDAAADLEDEARCAARDGAYAAAVRGAGESRKAVVEAHDFLRASFIRQCRQCRDAKDDKKLKHSLQVNLGGYDHVKRLAAEALVSAAERVDAILGKHRARARDWAEVDAITAARVTPTEKRKKQMIGGDDLFAQWARCAFDHIIADYVRAFNHKAAETRHFRKLPSGHACDGRFLESPTTDKGVPTGPLYSRAAVSFADPLALVAFFDALADPDRRSRDAGGRSRDDGPAVHFDVLALYNGLRSETAAEHADHEHADRKRAKSFTARKPKRQTFADPRNCALLLRLRRFGCDFELSLGLHDVEPFRVDAREYDRLAGALTKDTWNDYFAPTFDDRAELRTSPEEAAASFKETRKT</sequence>
<protein>
    <submittedName>
        <fullName evidence="3">Spectrin binding protein</fullName>
    </submittedName>
</protein>
<feature type="region of interest" description="Disordered" evidence="2">
    <location>
        <begin position="1550"/>
        <end position="1580"/>
    </location>
</feature>
<feature type="region of interest" description="Disordered" evidence="2">
    <location>
        <begin position="55"/>
        <end position="189"/>
    </location>
</feature>
<feature type="compositionally biased region" description="Basic and acidic residues" evidence="2">
    <location>
        <begin position="1883"/>
        <end position="1893"/>
    </location>
</feature>
<feature type="compositionally biased region" description="Acidic residues" evidence="2">
    <location>
        <begin position="157"/>
        <end position="180"/>
    </location>
</feature>
<feature type="compositionally biased region" description="Basic residues" evidence="2">
    <location>
        <begin position="352"/>
        <end position="368"/>
    </location>
</feature>
<evidence type="ECO:0000256" key="1">
    <source>
        <dbReference type="SAM" id="Coils"/>
    </source>
</evidence>